<dbReference type="PANTHER" id="PTHR31669:SF281">
    <property type="entry name" value="PROTEIN FAR1-RELATED SEQUENCE"/>
    <property type="match status" value="1"/>
</dbReference>
<keyword evidence="2 6" id="KW-0479">Metal-binding</keyword>
<evidence type="ECO:0000256" key="7">
    <source>
        <dbReference type="SAM" id="MobiDB-lite"/>
    </source>
</evidence>
<accession>A0A5J5C3K2</accession>
<comment type="function">
    <text evidence="6">Putative transcription activator involved in regulating light control of development.</text>
</comment>
<keyword evidence="4 6" id="KW-0862">Zinc</keyword>
<sequence length="871" mass="99895">MYDALAVKHPLCNLIGFLSPLCFPLSVRKPMDSGEADISSHPLEEEIEEKSQMLSGLDIDVEQECQSPKISTGDKNALNVIGEHMCSSPKGSLVDKNGVDMDGERECQSPKVSSVDKHGMDVDGEHKDRSLKVSAVDKQGMDIDGNQECQSPDVPSIDKSAPVHSENDETDMYVVPRLGMEFESEDHAYKCYNRYAALEGFSIRKDFVNKSRINGLVVSRRYTCYKQGYRPTKGDANVKKPRKDTRTGCLAHMTIARQPNGKYRVSHFETEHNHEFATPFSSHLLPSQRRITFAEAVEAELTNSSVIDGVPKLGMGFDSEDHAYEFYNAYAGQIGFSVRKDYVNRSKVDGAVASRRFTCFREGFRQKDKRDLNVKRPRKETRIGCLAQLVIARQPDGKYRVTHFEENHNHELVPACRVRMLRSQKRSAAVQAVETSVVDGSKMHSESASDLNCKPVGDLGSFGYHPIDYKSKLLSKRMKEMRQGEAESILQYFQSKQLKDPSFFYAVQLDAEDQITNIFWADAKMLVDYGDFGDVVCFDTTYRLEKDCRPFAPFIGVNHHKQMVIFGAAFLYDETVESFKWLFQTFIEAMSGKKPKTILIDQDAIMAEAINLVLPETLQRLCVWHVYHNSLKHLSQVIVGSEDSFANDLSSCILYHHEEEDFINAWKAMLDSYSLWENEWLHGIFKEREQWAIPYGRHIFCADIVSTQFCESFNTNLRKYLKSDLDVLQFFKHFGRVVNDWRYKELEANYDMSQHMPRLMGDVILLKHARDVYTPKIFELFQQEYETCLNVVVNQCTESGSLFEYKVCIYGQLQEYTVIFNSSEDSAICNCMKFQFTGVLCSHALKVLDYRNIKVIPNQYILKRWTKDARM</sequence>
<dbReference type="PANTHER" id="PTHR31669">
    <property type="entry name" value="PROTEIN FAR1-RELATED SEQUENCE 10-RELATED"/>
    <property type="match status" value="1"/>
</dbReference>
<evidence type="ECO:0000256" key="1">
    <source>
        <dbReference type="ARBA" id="ARBA00005889"/>
    </source>
</evidence>
<dbReference type="PROSITE" id="PS50966">
    <property type="entry name" value="ZF_SWIM"/>
    <property type="match status" value="1"/>
</dbReference>
<dbReference type="EMBL" id="CM018032">
    <property type="protein sequence ID" value="KAA8548181.1"/>
    <property type="molecule type" value="Genomic_DNA"/>
</dbReference>
<protein>
    <recommendedName>
        <fullName evidence="6">Protein FAR1-RELATED SEQUENCE</fullName>
    </recommendedName>
</protein>
<dbReference type="GO" id="GO:0008270">
    <property type="term" value="F:zinc ion binding"/>
    <property type="evidence" value="ECO:0007669"/>
    <property type="project" value="UniProtKB-UniRule"/>
</dbReference>
<evidence type="ECO:0000256" key="3">
    <source>
        <dbReference type="ARBA" id="ARBA00022771"/>
    </source>
</evidence>
<dbReference type="GO" id="GO:0005634">
    <property type="term" value="C:nucleus"/>
    <property type="evidence" value="ECO:0007669"/>
    <property type="project" value="UniProtKB-SubCell"/>
</dbReference>
<dbReference type="Proteomes" id="UP000325577">
    <property type="component" value="Linkage Group LG1"/>
</dbReference>
<dbReference type="InterPro" id="IPR018289">
    <property type="entry name" value="MULE_transposase_dom"/>
</dbReference>
<name>A0A5J5C3K2_9ASTE</name>
<dbReference type="InterPro" id="IPR031052">
    <property type="entry name" value="FHY3/FAR1"/>
</dbReference>
<feature type="region of interest" description="Disordered" evidence="7">
    <location>
        <begin position="102"/>
        <end position="128"/>
    </location>
</feature>
<dbReference type="GO" id="GO:0006355">
    <property type="term" value="P:regulation of DNA-templated transcription"/>
    <property type="evidence" value="ECO:0007669"/>
    <property type="project" value="UniProtKB-UniRule"/>
</dbReference>
<evidence type="ECO:0000259" key="8">
    <source>
        <dbReference type="PROSITE" id="PS50966"/>
    </source>
</evidence>
<evidence type="ECO:0000313" key="10">
    <source>
        <dbReference type="Proteomes" id="UP000325577"/>
    </source>
</evidence>
<keyword evidence="10" id="KW-1185">Reference proteome</keyword>
<dbReference type="InterPro" id="IPR006564">
    <property type="entry name" value="Znf_PMZ"/>
</dbReference>
<proteinExistence type="inferred from homology"/>
<dbReference type="Pfam" id="PF03101">
    <property type="entry name" value="FAR1"/>
    <property type="match status" value="2"/>
</dbReference>
<organism evidence="9 10">
    <name type="scientific">Nyssa sinensis</name>
    <dbReference type="NCBI Taxonomy" id="561372"/>
    <lineage>
        <taxon>Eukaryota</taxon>
        <taxon>Viridiplantae</taxon>
        <taxon>Streptophyta</taxon>
        <taxon>Embryophyta</taxon>
        <taxon>Tracheophyta</taxon>
        <taxon>Spermatophyta</taxon>
        <taxon>Magnoliopsida</taxon>
        <taxon>eudicotyledons</taxon>
        <taxon>Gunneridae</taxon>
        <taxon>Pentapetalae</taxon>
        <taxon>asterids</taxon>
        <taxon>Cornales</taxon>
        <taxon>Nyssaceae</taxon>
        <taxon>Nyssa</taxon>
    </lineage>
</organism>
<feature type="domain" description="SWIM-type" evidence="8">
    <location>
        <begin position="816"/>
        <end position="852"/>
    </location>
</feature>
<dbReference type="OrthoDB" id="2402896at2759"/>
<feature type="region of interest" description="Disordered" evidence="7">
    <location>
        <begin position="142"/>
        <end position="166"/>
    </location>
</feature>
<reference evidence="9 10" key="1">
    <citation type="submission" date="2019-09" db="EMBL/GenBank/DDBJ databases">
        <title>A chromosome-level genome assembly of the Chinese tupelo Nyssa sinensis.</title>
        <authorList>
            <person name="Yang X."/>
            <person name="Kang M."/>
            <person name="Yang Y."/>
            <person name="Xiong H."/>
            <person name="Wang M."/>
            <person name="Zhang Z."/>
            <person name="Wang Z."/>
            <person name="Wu H."/>
            <person name="Ma T."/>
            <person name="Liu J."/>
            <person name="Xi Z."/>
        </authorList>
    </citation>
    <scope>NUCLEOTIDE SEQUENCE [LARGE SCALE GENOMIC DNA]</scope>
    <source>
        <strain evidence="9">J267</strain>
        <tissue evidence="9">Leaf</tissue>
    </source>
</reference>
<evidence type="ECO:0000256" key="5">
    <source>
        <dbReference type="PROSITE-ProRule" id="PRU00325"/>
    </source>
</evidence>
<dbReference type="SMART" id="SM00575">
    <property type="entry name" value="ZnF_PMZ"/>
    <property type="match status" value="1"/>
</dbReference>
<dbReference type="AlphaFoldDB" id="A0A5J5C3K2"/>
<evidence type="ECO:0000313" key="9">
    <source>
        <dbReference type="EMBL" id="KAA8548181.1"/>
    </source>
</evidence>
<evidence type="ECO:0000256" key="6">
    <source>
        <dbReference type="RuleBase" id="RU367018"/>
    </source>
</evidence>
<dbReference type="InterPro" id="IPR004330">
    <property type="entry name" value="FAR1_DNA_bnd_dom"/>
</dbReference>
<dbReference type="InterPro" id="IPR007527">
    <property type="entry name" value="Znf_SWIM"/>
</dbReference>
<keyword evidence="6" id="KW-0539">Nucleus</keyword>
<dbReference type="Pfam" id="PF10551">
    <property type="entry name" value="MULE"/>
    <property type="match status" value="1"/>
</dbReference>
<evidence type="ECO:0000256" key="4">
    <source>
        <dbReference type="ARBA" id="ARBA00022833"/>
    </source>
</evidence>
<evidence type="ECO:0000256" key="2">
    <source>
        <dbReference type="ARBA" id="ARBA00022723"/>
    </source>
</evidence>
<keyword evidence="3 5" id="KW-0863">Zinc-finger</keyword>
<comment type="subcellular location">
    <subcellularLocation>
        <location evidence="6">Nucleus</location>
    </subcellularLocation>
</comment>
<dbReference type="Pfam" id="PF04434">
    <property type="entry name" value="SWIM"/>
    <property type="match status" value="1"/>
</dbReference>
<gene>
    <name evidence="9" type="ORF">F0562_004558</name>
</gene>
<comment type="similarity">
    <text evidence="1 6">Belongs to the FHY3/FAR1 family.</text>
</comment>